<evidence type="ECO:0000313" key="4">
    <source>
        <dbReference type="Proteomes" id="UP000181969"/>
    </source>
</evidence>
<gene>
    <name evidence="3" type="ORF">PWF74_02750</name>
    <name evidence="2" type="ORF">SAMN05216438_10456</name>
</gene>
<dbReference type="Pfam" id="PF16069">
    <property type="entry name" value="DUF4811"/>
    <property type="match status" value="1"/>
</dbReference>
<dbReference type="OrthoDB" id="2300097at2"/>
<keyword evidence="1" id="KW-1133">Transmembrane helix</keyword>
<keyword evidence="1" id="KW-0812">Transmembrane</keyword>
<accession>A0A1I4GHM4</accession>
<protein>
    <submittedName>
        <fullName evidence="3">DUF4811 domain-containing protein</fullName>
    </submittedName>
</protein>
<organism evidence="2 4">
    <name type="scientific">Lactococcus garvieae</name>
    <dbReference type="NCBI Taxonomy" id="1363"/>
    <lineage>
        <taxon>Bacteria</taxon>
        <taxon>Bacillati</taxon>
        <taxon>Bacillota</taxon>
        <taxon>Bacilli</taxon>
        <taxon>Lactobacillales</taxon>
        <taxon>Streptococcaceae</taxon>
        <taxon>Lactococcus</taxon>
    </lineage>
</organism>
<proteinExistence type="predicted"/>
<reference evidence="3" key="2">
    <citation type="submission" date="2023-02" db="EMBL/GenBank/DDBJ databases">
        <title>Comparative genomics and fermentation flavor characterization of five lactic acid bacteria reveal flavor biosynthesis metabolic pathways in fermented muskmelon puree.</title>
        <authorList>
            <person name="Yuan L."/>
            <person name="Li M."/>
            <person name="Xu X."/>
            <person name="Lao F."/>
            <person name="Wu J."/>
        </authorList>
    </citation>
    <scope>NUCLEOTIDE SEQUENCE</scope>
    <source>
        <strain evidence="3">Pa-2</strain>
    </source>
</reference>
<sequence length="238" mass="27037">MIIILIALFTLLTFYGFIHIDKLFWRGLVGGLSLVLLTASVMALTIHIKDNWGMEKVTSTETKKIYTAGDTNAAFGMLLKAEIGQDTNNYALVYRTHKEDKEPEVHFQPDQKHMVETLKKTADYKLTSESEAKVVTTTVKWKFKDNFMKFLFGIGGEEGKLVSQHARAYVPKDTWLVLTQDEAKKLQQEVPAMQAQQEAALKANPAQAKAMMELQKNNPEEFTKLQVKQIKERLGLKE</sequence>
<reference evidence="2 4" key="1">
    <citation type="submission" date="2016-10" db="EMBL/GenBank/DDBJ databases">
        <authorList>
            <person name="de Groot N.N."/>
        </authorList>
    </citation>
    <scope>NUCLEOTIDE SEQUENCE [LARGE SCALE GENOMIC DNA]</scope>
    <source>
        <strain evidence="2 4">M79</strain>
    </source>
</reference>
<feature type="transmembrane region" description="Helical" evidence="1">
    <location>
        <begin position="26"/>
        <end position="46"/>
    </location>
</feature>
<dbReference type="EMBL" id="FOTJ01000004">
    <property type="protein sequence ID" value="SFL29562.1"/>
    <property type="molecule type" value="Genomic_DNA"/>
</dbReference>
<dbReference type="RefSeq" id="WP_074750934.1">
    <property type="nucleotide sequence ID" value="NZ_CAXVJC010000009.1"/>
</dbReference>
<evidence type="ECO:0000313" key="2">
    <source>
        <dbReference type="EMBL" id="SFL29562.1"/>
    </source>
</evidence>
<evidence type="ECO:0000256" key="1">
    <source>
        <dbReference type="SAM" id="Phobius"/>
    </source>
</evidence>
<dbReference type="AlphaFoldDB" id="A0A1I4GHM4"/>
<dbReference type="InterPro" id="IPR032083">
    <property type="entry name" value="DUF4811"/>
</dbReference>
<evidence type="ECO:0000313" key="3">
    <source>
        <dbReference type="EMBL" id="WEA14437.1"/>
    </source>
</evidence>
<name>A0A1I4GHM4_9LACT</name>
<dbReference type="EMBL" id="CP118627">
    <property type="protein sequence ID" value="WEA14437.1"/>
    <property type="molecule type" value="Genomic_DNA"/>
</dbReference>
<dbReference type="Proteomes" id="UP000181969">
    <property type="component" value="Unassembled WGS sequence"/>
</dbReference>
<keyword evidence="1" id="KW-0472">Membrane</keyword>
<dbReference type="Proteomes" id="UP001217324">
    <property type="component" value="Chromosome"/>
</dbReference>